<proteinExistence type="predicted"/>
<dbReference type="Pfam" id="PF20209">
    <property type="entry name" value="DUF6570"/>
    <property type="match status" value="1"/>
</dbReference>
<dbReference type="Proteomes" id="UP000308197">
    <property type="component" value="Unassembled WGS sequence"/>
</dbReference>
<feature type="non-terminal residue" evidence="4">
    <location>
        <position position="636"/>
    </location>
</feature>
<dbReference type="InterPro" id="IPR046700">
    <property type="entry name" value="DUF6570"/>
</dbReference>
<dbReference type="EMBL" id="ML211270">
    <property type="protein sequence ID" value="TFK85157.1"/>
    <property type="molecule type" value="Genomic_DNA"/>
</dbReference>
<evidence type="ECO:0000256" key="1">
    <source>
        <dbReference type="SAM" id="MobiDB-lite"/>
    </source>
</evidence>
<feature type="region of interest" description="Disordered" evidence="1">
    <location>
        <begin position="191"/>
        <end position="212"/>
    </location>
</feature>
<dbReference type="InParanoid" id="A0A5C3P8A9"/>
<protein>
    <submittedName>
        <fullName evidence="4">Uncharacterized protein</fullName>
    </submittedName>
</protein>
<feature type="domain" description="Helitron helicase-like" evidence="2">
    <location>
        <begin position="441"/>
        <end position="631"/>
    </location>
</feature>
<name>A0A5C3P8A9_9APHY</name>
<organism evidence="4 5">
    <name type="scientific">Polyporus arcularius HHB13444</name>
    <dbReference type="NCBI Taxonomy" id="1314778"/>
    <lineage>
        <taxon>Eukaryota</taxon>
        <taxon>Fungi</taxon>
        <taxon>Dikarya</taxon>
        <taxon>Basidiomycota</taxon>
        <taxon>Agaricomycotina</taxon>
        <taxon>Agaricomycetes</taxon>
        <taxon>Polyporales</taxon>
        <taxon>Polyporaceae</taxon>
        <taxon>Polyporus</taxon>
    </lineage>
</organism>
<gene>
    <name evidence="4" type="ORF">K466DRAFT_495283</name>
</gene>
<evidence type="ECO:0000313" key="4">
    <source>
        <dbReference type="EMBL" id="TFK85157.1"/>
    </source>
</evidence>
<dbReference type="InterPro" id="IPR025476">
    <property type="entry name" value="Helitron_helicase-like"/>
</dbReference>
<dbReference type="Pfam" id="PF14214">
    <property type="entry name" value="Helitron_like_N"/>
    <property type="match status" value="1"/>
</dbReference>
<keyword evidence="5" id="KW-1185">Reference proteome</keyword>
<evidence type="ECO:0000259" key="3">
    <source>
        <dbReference type="Pfam" id="PF20209"/>
    </source>
</evidence>
<dbReference type="STRING" id="1314778.A0A5C3P8A9"/>
<evidence type="ECO:0000313" key="5">
    <source>
        <dbReference type="Proteomes" id="UP000308197"/>
    </source>
</evidence>
<reference evidence="4 5" key="1">
    <citation type="journal article" date="2019" name="Nat. Ecol. Evol.">
        <title>Megaphylogeny resolves global patterns of mushroom evolution.</title>
        <authorList>
            <person name="Varga T."/>
            <person name="Krizsan K."/>
            <person name="Foldi C."/>
            <person name="Dima B."/>
            <person name="Sanchez-Garcia M."/>
            <person name="Sanchez-Ramirez S."/>
            <person name="Szollosi G.J."/>
            <person name="Szarkandi J.G."/>
            <person name="Papp V."/>
            <person name="Albert L."/>
            <person name="Andreopoulos W."/>
            <person name="Angelini C."/>
            <person name="Antonin V."/>
            <person name="Barry K.W."/>
            <person name="Bougher N.L."/>
            <person name="Buchanan P."/>
            <person name="Buyck B."/>
            <person name="Bense V."/>
            <person name="Catcheside P."/>
            <person name="Chovatia M."/>
            <person name="Cooper J."/>
            <person name="Damon W."/>
            <person name="Desjardin D."/>
            <person name="Finy P."/>
            <person name="Geml J."/>
            <person name="Haridas S."/>
            <person name="Hughes K."/>
            <person name="Justo A."/>
            <person name="Karasinski D."/>
            <person name="Kautmanova I."/>
            <person name="Kiss B."/>
            <person name="Kocsube S."/>
            <person name="Kotiranta H."/>
            <person name="LaButti K.M."/>
            <person name="Lechner B.E."/>
            <person name="Liimatainen K."/>
            <person name="Lipzen A."/>
            <person name="Lukacs Z."/>
            <person name="Mihaltcheva S."/>
            <person name="Morgado L.N."/>
            <person name="Niskanen T."/>
            <person name="Noordeloos M.E."/>
            <person name="Ohm R.A."/>
            <person name="Ortiz-Santana B."/>
            <person name="Ovrebo C."/>
            <person name="Racz N."/>
            <person name="Riley R."/>
            <person name="Savchenko A."/>
            <person name="Shiryaev A."/>
            <person name="Soop K."/>
            <person name="Spirin V."/>
            <person name="Szebenyi C."/>
            <person name="Tomsovsky M."/>
            <person name="Tulloss R.E."/>
            <person name="Uehling J."/>
            <person name="Grigoriev I.V."/>
            <person name="Vagvolgyi C."/>
            <person name="Papp T."/>
            <person name="Martin F.M."/>
            <person name="Miettinen O."/>
            <person name="Hibbett D.S."/>
            <person name="Nagy L.G."/>
        </authorList>
    </citation>
    <scope>NUCLEOTIDE SEQUENCE [LARGE SCALE GENOMIC DNA]</scope>
    <source>
        <strain evidence="4 5">HHB13444</strain>
    </source>
</reference>
<feature type="compositionally biased region" description="Basic and acidic residues" evidence="1">
    <location>
        <begin position="198"/>
        <end position="211"/>
    </location>
</feature>
<evidence type="ECO:0000259" key="2">
    <source>
        <dbReference type="Pfam" id="PF14214"/>
    </source>
</evidence>
<feature type="domain" description="DUF6570" evidence="3">
    <location>
        <begin position="139"/>
        <end position="291"/>
    </location>
</feature>
<sequence length="636" mass="71441">MFTTRRTGLRTDEQIRRARALPRQACPLSPTSFLPVVDDTLRRFIIEDWQRTVTSKKLGLSACAVCARRRSSDEISLVEPANVDLCLLRNDALPEAVLPTTYAFDLYENALLYPNGMSDPWVLAPINMCSECEGDLVRRRKMPRLCLANWLYYGVDELPYDVGRALSASTHVDKILIARARTSRISFRFKQFPGGRPGDADEPHPTDERRPVPQKFVRGNVLVMPQNSTQLNNILPPPPSVIRDTVCAVFVGHSKPTPETIRKLKVLLARKSVVKTLIEFLVASNPYYATDDETFFGLSQSNLDALFPGADQDAESNVLSAMEIGFLGNNSAIDASTADYTTRNNDTDAPIDPESLLMENVGYTCGDETPVSYRDMKMRALSHCLTQGRFVCSKAGDKFVPDFQNPALLTWLFPHLDPWGIGGFHHPNRTRPLSMEQQLKYLLELDDSPFERDPDFAFVYFNILQKKTVCDSVRFRVKESQQRRIVAALLAVDKVLLTQLIHRFEHDPSYKPRTPEEVSMVGLIDSVATVLPNIPGTTGYKLALRNEIRALVNFQGTPAFFVTLNPSDIHHPLVRLFAGDDIQLDDAAVGEELSLWQRKLLVAKHPAACAKFFHTIISNFINVVLRYGKSDRGLFG</sequence>
<accession>A0A5C3P8A9</accession>
<dbReference type="AlphaFoldDB" id="A0A5C3P8A9"/>